<keyword evidence="2" id="KW-1185">Reference proteome</keyword>
<protein>
    <submittedName>
        <fullName evidence="1">DUF1320 domain-containing protein</fullName>
    </submittedName>
</protein>
<dbReference type="Pfam" id="PF07030">
    <property type="entry name" value="Phage_Mu_Gp36"/>
    <property type="match status" value="1"/>
</dbReference>
<name>A0A4Z0W4T1_9GAMM</name>
<dbReference type="AlphaFoldDB" id="A0A4Z0W4T1"/>
<gene>
    <name evidence="1" type="ORF">E4656_13745</name>
</gene>
<reference evidence="1 2" key="1">
    <citation type="submission" date="2019-04" db="EMBL/GenBank/DDBJ databases">
        <title>Natronospirillum operosus gen. nov., sp. nov., a haloalkaliphilic satellite isolated from decaying biomass of laboratory culture of cyanobacterium Geitlerinema sp. and proposal of Natronospirillaceae fam. nov. and Saccharospirillaceae fam. nov.</title>
        <authorList>
            <person name="Kevbrin V."/>
            <person name="Boltyanskaya Y."/>
            <person name="Koziaeva V."/>
            <person name="Grouzdev D.S."/>
            <person name="Park M."/>
            <person name="Cho J."/>
        </authorList>
    </citation>
    <scope>NUCLEOTIDE SEQUENCE [LARGE SCALE GENOMIC DNA]</scope>
    <source>
        <strain evidence="1 2">G-116</strain>
    </source>
</reference>
<accession>A0A4Z0W4T1</accession>
<dbReference type="EMBL" id="SRMF01000005">
    <property type="protein sequence ID" value="TGG92527.1"/>
    <property type="molecule type" value="Genomic_DNA"/>
</dbReference>
<dbReference type="RefSeq" id="WP_135483860.1">
    <property type="nucleotide sequence ID" value="NZ_SRMF01000005.1"/>
</dbReference>
<dbReference type="InterPro" id="IPR009752">
    <property type="entry name" value="Phage_Mu_GpJ"/>
</dbReference>
<comment type="caution">
    <text evidence="1">The sequence shown here is derived from an EMBL/GenBank/DDBJ whole genome shotgun (WGS) entry which is preliminary data.</text>
</comment>
<organism evidence="1 2">
    <name type="scientific">Natronospirillum operosum</name>
    <dbReference type="NCBI Taxonomy" id="2759953"/>
    <lineage>
        <taxon>Bacteria</taxon>
        <taxon>Pseudomonadati</taxon>
        <taxon>Pseudomonadota</taxon>
        <taxon>Gammaproteobacteria</taxon>
        <taxon>Oceanospirillales</taxon>
        <taxon>Natronospirillaceae</taxon>
        <taxon>Natronospirillum</taxon>
    </lineage>
</organism>
<evidence type="ECO:0000313" key="1">
    <source>
        <dbReference type="EMBL" id="TGG92527.1"/>
    </source>
</evidence>
<dbReference type="Proteomes" id="UP000297475">
    <property type="component" value="Unassembled WGS sequence"/>
</dbReference>
<dbReference type="OrthoDB" id="9812088at2"/>
<proteinExistence type="predicted"/>
<sequence length="140" mass="15197">MSYAELEDLQARFGDAELVQLTDVTGSGEIDIAPIERALDDATAEIDGYLSARYQLPLASVPVVLVRLCADMARYYLHDDHAPDQITERHKAAVQTLQRISKGEVSLGMDAAGESPQTADGAEMVSGGRVWAREDSKGYI</sequence>
<evidence type="ECO:0000313" key="2">
    <source>
        <dbReference type="Proteomes" id="UP000297475"/>
    </source>
</evidence>